<proteinExistence type="predicted"/>
<evidence type="ECO:0000313" key="1">
    <source>
        <dbReference type="EMBL" id="GAH02064.1"/>
    </source>
</evidence>
<reference evidence="1" key="1">
    <citation type="journal article" date="2014" name="Front. Microbiol.">
        <title>High frequency of phylogenetically diverse reductive dehalogenase-homologous genes in deep subseafloor sedimentary metagenomes.</title>
        <authorList>
            <person name="Kawai M."/>
            <person name="Futagami T."/>
            <person name="Toyoda A."/>
            <person name="Takaki Y."/>
            <person name="Nishi S."/>
            <person name="Hori S."/>
            <person name="Arai W."/>
            <person name="Tsubouchi T."/>
            <person name="Morono Y."/>
            <person name="Uchiyama I."/>
            <person name="Ito T."/>
            <person name="Fujiyama A."/>
            <person name="Inagaki F."/>
            <person name="Takami H."/>
        </authorList>
    </citation>
    <scope>NUCLEOTIDE SEQUENCE</scope>
    <source>
        <strain evidence="1">Expedition CK06-06</strain>
    </source>
</reference>
<name>X1DAI6_9ZZZZ</name>
<sequence length="118" mass="13899">MFHLVWEIRKEELAFDHHGREIKFPFKINSKTIENYPKKILESNVQNVKKPEITYDAAIEKLQTLLKKPVDNDVRDLSDEFVLREISEVYVPIFEARLIGPKKKVGIIRIDAVRKKVL</sequence>
<gene>
    <name evidence="1" type="ORF">S01H4_47787</name>
</gene>
<dbReference type="EMBL" id="BART01026867">
    <property type="protein sequence ID" value="GAH02064.1"/>
    <property type="molecule type" value="Genomic_DNA"/>
</dbReference>
<organism evidence="1">
    <name type="scientific">marine sediment metagenome</name>
    <dbReference type="NCBI Taxonomy" id="412755"/>
    <lineage>
        <taxon>unclassified sequences</taxon>
        <taxon>metagenomes</taxon>
        <taxon>ecological metagenomes</taxon>
    </lineage>
</organism>
<protein>
    <submittedName>
        <fullName evidence="1">Uncharacterized protein</fullName>
    </submittedName>
</protein>
<accession>X1DAI6</accession>
<dbReference type="AlphaFoldDB" id="X1DAI6"/>
<comment type="caution">
    <text evidence="1">The sequence shown here is derived from an EMBL/GenBank/DDBJ whole genome shotgun (WGS) entry which is preliminary data.</text>
</comment>